<dbReference type="HOGENOM" id="CLU_071496_3_0_9"/>
<keyword evidence="3 4" id="KW-0178">Competence</keyword>
<evidence type="ECO:0000313" key="6">
    <source>
        <dbReference type="Proteomes" id="UP000002878"/>
    </source>
</evidence>
<dbReference type="GO" id="GO:0030420">
    <property type="term" value="P:establishment of competence for transformation"/>
    <property type="evidence" value="ECO:0007669"/>
    <property type="project" value="UniProtKB-KW"/>
</dbReference>
<dbReference type="NCBIfam" id="NF002781">
    <property type="entry name" value="PRK02899.1"/>
    <property type="match status" value="1"/>
</dbReference>
<comment type="function">
    <text evidence="4">Enables the recognition and targeting of unfolded and aggregated proteins to the ClpC protease or to other proteins involved in proteolysis. Acts negatively in the development of competence by binding ComK and recruiting it to the ClpCP protease. When overexpressed, inhibits sporulation. Also involved in Spx degradation by ClpC.</text>
</comment>
<keyword evidence="4" id="KW-0749">Sporulation</keyword>
<dbReference type="HAMAP" id="MF_01124">
    <property type="entry name" value="MecA"/>
    <property type="match status" value="1"/>
</dbReference>
<proteinExistence type="inferred from homology"/>
<evidence type="ECO:0000256" key="4">
    <source>
        <dbReference type="HAMAP-Rule" id="MF_01124"/>
    </source>
</evidence>
<dbReference type="KEGG" id="bqy:MUS_2548"/>
<evidence type="ECO:0000256" key="2">
    <source>
        <dbReference type="ARBA" id="ARBA00011738"/>
    </source>
</evidence>
<dbReference type="GO" id="GO:0030674">
    <property type="term" value="F:protein-macromolecule adaptor activity"/>
    <property type="evidence" value="ECO:0007669"/>
    <property type="project" value="UniProtKB-UniRule"/>
</dbReference>
<gene>
    <name evidence="5" type="primary">mecB</name>
    <name evidence="4" type="synonym">mecA</name>
    <name evidence="5" type="ORF">MUS_2548</name>
</gene>
<protein>
    <recommendedName>
        <fullName evidence="4">Adapter protein MecA</fullName>
    </recommendedName>
</protein>
<evidence type="ECO:0000256" key="1">
    <source>
        <dbReference type="ARBA" id="ARBA00005397"/>
    </source>
</evidence>
<dbReference type="Pfam" id="PF05389">
    <property type="entry name" value="MecA"/>
    <property type="match status" value="1"/>
</dbReference>
<dbReference type="PIRSF" id="PIRSF029008">
    <property type="entry name" value="MecA"/>
    <property type="match status" value="1"/>
</dbReference>
<name>I2C752_BACAY</name>
<dbReference type="Gene3D" id="3.30.70.1950">
    <property type="match status" value="1"/>
</dbReference>
<dbReference type="AlphaFoldDB" id="I2C752"/>
<sequence>MQEEAGGNIMRLERLNYNKIKIFLTLDDLTDRGLTKEDLWKDSFKVHQLFKDMMNEANTELGFEANGPIAVEVYSLQAQGMVVIVTKNHDADAEDDEYDDDYIEMQVKLDESPDIIYQFHSFEDIIQLAGSLHRIGITGGTVYHYENQYYVSLEDLGSRSAEGVIAVLAEYGHPATITIYRLHEYGKLIMDGNAVETIQKHFS</sequence>
<dbReference type="Proteomes" id="UP000002878">
    <property type="component" value="Chromosome"/>
</dbReference>
<comment type="similarity">
    <text evidence="1 4">Belongs to the MecA family.</text>
</comment>
<evidence type="ECO:0000256" key="3">
    <source>
        <dbReference type="ARBA" id="ARBA00023287"/>
    </source>
</evidence>
<dbReference type="GO" id="GO:0045808">
    <property type="term" value="P:negative regulation of establishment of competence for transformation"/>
    <property type="evidence" value="ECO:0007669"/>
    <property type="project" value="UniProtKB-UniRule"/>
</dbReference>
<dbReference type="PATRIC" id="fig|1126211.3.peg.2427"/>
<dbReference type="PANTHER" id="PTHR39161">
    <property type="entry name" value="ADAPTER PROTEIN MECA"/>
    <property type="match status" value="1"/>
</dbReference>
<dbReference type="GO" id="GO:0030435">
    <property type="term" value="P:sporulation resulting in formation of a cellular spore"/>
    <property type="evidence" value="ECO:0007669"/>
    <property type="project" value="UniProtKB-KW"/>
</dbReference>
<reference evidence="5 6" key="1">
    <citation type="journal article" date="2012" name="J. Biotechnol.">
        <title>Genome sequence of the plant growth promoting strain Bacillus amyloliquefaciens subsp. plantarum B9601-Y2 and expression of mersacidin and other secondary metabolites.</title>
        <authorList>
            <person name="He P."/>
            <person name="Hao K."/>
            <person name="Blom J."/>
            <person name="Ruckert C."/>
            <person name="Vater J."/>
            <person name="Mao Z."/>
            <person name="Wu Y."/>
            <person name="Hou M."/>
            <person name="He P."/>
            <person name="He Y."/>
            <person name="Borriss R."/>
        </authorList>
    </citation>
    <scope>NUCLEOTIDE SEQUENCE [LARGE SCALE GENOMIC DNA]</scope>
    <source>
        <strain evidence="5">Y2</strain>
    </source>
</reference>
<comment type="subunit">
    <text evidence="2 4">Homodimer.</text>
</comment>
<dbReference type="InterPro" id="IPR008681">
    <property type="entry name" value="Neg-reg_MecA"/>
</dbReference>
<accession>I2C752</accession>
<dbReference type="PANTHER" id="PTHR39161:SF2">
    <property type="entry name" value="ADAPTER PROTEIN MECA 2"/>
    <property type="match status" value="1"/>
</dbReference>
<dbReference type="EMBL" id="CP003332">
    <property type="protein sequence ID" value="AFJ62476.1"/>
    <property type="molecule type" value="Genomic_DNA"/>
</dbReference>
<comment type="domain">
    <text evidence="4">The N-terminal domain has binding sites for ComK and probably for unfolded/aggregated proteins; the C-terminal domain interacts with ClpC.</text>
</comment>
<evidence type="ECO:0000313" key="5">
    <source>
        <dbReference type="EMBL" id="AFJ62476.1"/>
    </source>
</evidence>
<dbReference type="GO" id="GO:0042174">
    <property type="term" value="P:negative regulation of sporulation resulting in formation of a cellular spore"/>
    <property type="evidence" value="ECO:0007669"/>
    <property type="project" value="UniProtKB-UniRule"/>
</dbReference>
<organism evidence="5 6">
    <name type="scientific">Bacillus amyloliquefaciens (strain Y2)</name>
    <name type="common">Bacillus amyloliquefaciens subsp. plantarum (strain B9601-Y2)</name>
    <dbReference type="NCBI Taxonomy" id="1155777"/>
    <lineage>
        <taxon>Bacteria</taxon>
        <taxon>Bacillati</taxon>
        <taxon>Bacillota</taxon>
        <taxon>Bacilli</taxon>
        <taxon>Bacillales</taxon>
        <taxon>Bacillaceae</taxon>
        <taxon>Bacillus</taxon>
        <taxon>Bacillus amyloliquefaciens group</taxon>
    </lineage>
</organism>
<dbReference type="InterPro" id="IPR038471">
    <property type="entry name" value="MecA_C_sf"/>
</dbReference>